<dbReference type="Proteomes" id="UP000237082">
    <property type="component" value="Unassembled WGS sequence"/>
</dbReference>
<dbReference type="PANTHER" id="PTHR30336">
    <property type="entry name" value="INNER MEMBRANE PROTEIN, PROBABLE PERMEASE"/>
    <property type="match status" value="1"/>
</dbReference>
<dbReference type="Pfam" id="PF02698">
    <property type="entry name" value="DUF218"/>
    <property type="match status" value="1"/>
</dbReference>
<dbReference type="GO" id="GO:0005886">
    <property type="term" value="C:plasma membrane"/>
    <property type="evidence" value="ECO:0007669"/>
    <property type="project" value="TreeGrafter"/>
</dbReference>
<dbReference type="InterPro" id="IPR003848">
    <property type="entry name" value="DUF218"/>
</dbReference>
<dbReference type="Gene3D" id="3.40.50.620">
    <property type="entry name" value="HUPs"/>
    <property type="match status" value="1"/>
</dbReference>
<dbReference type="EMBL" id="PQWB01000027">
    <property type="protein sequence ID" value="POZ62620.1"/>
    <property type="molecule type" value="Genomic_DNA"/>
</dbReference>
<dbReference type="PANTHER" id="PTHR30336:SF4">
    <property type="entry name" value="ENVELOPE BIOGENESIS FACTOR ELYC"/>
    <property type="match status" value="1"/>
</dbReference>
<evidence type="ECO:0000313" key="3">
    <source>
        <dbReference type="EMBL" id="POZ62620.1"/>
    </source>
</evidence>
<feature type="transmembrane region" description="Helical" evidence="1">
    <location>
        <begin position="12"/>
        <end position="37"/>
    </location>
</feature>
<dbReference type="CDD" id="cd06259">
    <property type="entry name" value="YdcF-like"/>
    <property type="match status" value="1"/>
</dbReference>
<dbReference type="GO" id="GO:0000270">
    <property type="term" value="P:peptidoglycan metabolic process"/>
    <property type="evidence" value="ECO:0007669"/>
    <property type="project" value="TreeGrafter"/>
</dbReference>
<protein>
    <recommendedName>
        <fullName evidence="2">DUF218 domain-containing protein</fullName>
    </recommendedName>
</protein>
<keyword evidence="1" id="KW-0472">Membrane</keyword>
<gene>
    <name evidence="3" type="ORF">C2I19_07580</name>
</gene>
<dbReference type="InterPro" id="IPR051599">
    <property type="entry name" value="Cell_Envelope_Assoc"/>
</dbReference>
<feature type="transmembrane region" description="Helical" evidence="1">
    <location>
        <begin position="44"/>
        <end position="68"/>
    </location>
</feature>
<keyword evidence="1" id="KW-1133">Transmembrane helix</keyword>
<dbReference type="AlphaFoldDB" id="A0A2S5DHR3"/>
<dbReference type="InterPro" id="IPR014729">
    <property type="entry name" value="Rossmann-like_a/b/a_fold"/>
</dbReference>
<evidence type="ECO:0000259" key="2">
    <source>
        <dbReference type="Pfam" id="PF02698"/>
    </source>
</evidence>
<proteinExistence type="predicted"/>
<keyword evidence="1" id="KW-0812">Transmembrane</keyword>
<accession>A0A2S5DHR3</accession>
<evidence type="ECO:0000313" key="4">
    <source>
        <dbReference type="Proteomes" id="UP000237082"/>
    </source>
</evidence>
<comment type="caution">
    <text evidence="3">The sequence shown here is derived from an EMBL/GenBank/DDBJ whole genome shotgun (WGS) entry which is preliminary data.</text>
</comment>
<keyword evidence="4" id="KW-1185">Reference proteome</keyword>
<evidence type="ECO:0000256" key="1">
    <source>
        <dbReference type="SAM" id="Phobius"/>
    </source>
</evidence>
<sequence length="256" mass="27824">MERGMYSPTVLWHQLLGSILLAPLLYLLPIALGGLLLRRMPRLGGVLLTAGVALGYLLSIPFTAIWLAGQLERYPAIDAAQARQVQAIVVLGGGKKPAPEYGRDEPSADTLARLRYGAYLAKHSGKPLLVSGGAPLGGEAEAEVMARALSEDYGLAPRWVESRSNTTLENAKFSAELLRQAGISRIALVSQGWHLARAVPFFERQGLSVLPAPTGFIRYSGGGVFWWIPNGRSMQECHSLLREYLGSLYYRLRPGA</sequence>
<dbReference type="OrthoDB" id="9809813at2"/>
<organism evidence="3 4">
    <name type="scientific">Chromobacterium alticapitis</name>
    <dbReference type="NCBI Taxonomy" id="2073169"/>
    <lineage>
        <taxon>Bacteria</taxon>
        <taxon>Pseudomonadati</taxon>
        <taxon>Pseudomonadota</taxon>
        <taxon>Betaproteobacteria</taxon>
        <taxon>Neisseriales</taxon>
        <taxon>Chromobacteriaceae</taxon>
        <taxon>Chromobacterium</taxon>
    </lineage>
</organism>
<reference evidence="4" key="1">
    <citation type="submission" date="2018-02" db="EMBL/GenBank/DDBJ databases">
        <authorList>
            <person name="O'Hara-Hanley K."/>
            <person name="Soby S."/>
        </authorList>
    </citation>
    <scope>NUCLEOTIDE SEQUENCE [LARGE SCALE GENOMIC DNA]</scope>
    <source>
        <strain evidence="4">MWU14-2602</strain>
    </source>
</reference>
<feature type="domain" description="DUF218" evidence="2">
    <location>
        <begin position="86"/>
        <end position="246"/>
    </location>
</feature>
<dbReference type="GO" id="GO:0043164">
    <property type="term" value="P:Gram-negative-bacterium-type cell wall biogenesis"/>
    <property type="evidence" value="ECO:0007669"/>
    <property type="project" value="TreeGrafter"/>
</dbReference>
<name>A0A2S5DHR3_9NEIS</name>